<reference evidence="3 4" key="1">
    <citation type="submission" date="2015-09" db="EMBL/GenBank/DDBJ databases">
        <title>Genome sequencing project for genomic taxonomy and phylogenomics of Bacillus-like bacteria.</title>
        <authorList>
            <person name="Liu B."/>
            <person name="Wang J."/>
            <person name="Zhu Y."/>
            <person name="Liu G."/>
            <person name="Chen Q."/>
            <person name="Chen Z."/>
            <person name="Lan J."/>
            <person name="Che J."/>
            <person name="Ge C."/>
            <person name="Shi H."/>
            <person name="Pan Z."/>
            <person name="Liu X."/>
        </authorList>
    </citation>
    <scope>NUCLEOTIDE SEQUENCE [LARGE SCALE GENOMIC DNA]</scope>
    <source>
        <strain evidence="3 4">FJAT-18043</strain>
    </source>
</reference>
<dbReference type="Pfam" id="PF00756">
    <property type="entry name" value="Esterase"/>
    <property type="match status" value="1"/>
</dbReference>
<dbReference type="InterPro" id="IPR000801">
    <property type="entry name" value="Esterase-like"/>
</dbReference>
<comment type="caution">
    <text evidence="3">The sequence shown here is derived from an EMBL/GenBank/DDBJ whole genome shotgun (WGS) entry which is preliminary data.</text>
</comment>
<sequence length="268" mass="30750">MDTTQKVVLDNTEGWVLHSQKTGYSYNIKVAFPPSPPNEDGYPIIYILDGNSYFQFARDVVRLQSKNARKTLVNEAIIVGIGHSGEDKDASKRRFLDFTAPAESYTYPDRLNGRDLGDHGGAGRFLEFIQEELKPKIESRYSINKEKQALFGHSLSGLFTIWTLFTAPNTFQTYLAVSPSIWWNNHEMLGFKNWFSHQTKEDKKRRLFMSVGELEGFMVEDARKLLEQLRETQHLFVDCDLYVAPEENHASVVPTVMSKAIRFANEIK</sequence>
<dbReference type="PANTHER" id="PTHR40841">
    <property type="entry name" value="SIDEROPHORE TRIACETYLFUSARININE C ESTERASE"/>
    <property type="match status" value="1"/>
</dbReference>
<dbReference type="STRING" id="1637975.AN957_07755"/>
<evidence type="ECO:0000313" key="4">
    <source>
        <dbReference type="Proteomes" id="UP000050996"/>
    </source>
</evidence>
<dbReference type="InterPro" id="IPR052558">
    <property type="entry name" value="Siderophore_Hydrolase_D"/>
</dbReference>
<evidence type="ECO:0008006" key="5">
    <source>
        <dbReference type="Google" id="ProtNLM"/>
    </source>
</evidence>
<organism evidence="3 4">
    <name type="scientific">Cytobacillus solani</name>
    <dbReference type="NCBI Taxonomy" id="1637975"/>
    <lineage>
        <taxon>Bacteria</taxon>
        <taxon>Bacillati</taxon>
        <taxon>Bacillota</taxon>
        <taxon>Bacilli</taxon>
        <taxon>Bacillales</taxon>
        <taxon>Bacillaceae</taxon>
        <taxon>Cytobacillus</taxon>
    </lineage>
</organism>
<accession>A0A0Q3VGT4</accession>
<dbReference type="SUPFAM" id="SSF53474">
    <property type="entry name" value="alpha/beta-Hydrolases"/>
    <property type="match status" value="1"/>
</dbReference>
<name>A0A0Q3VGT4_9BACI</name>
<evidence type="ECO:0000256" key="2">
    <source>
        <dbReference type="ARBA" id="ARBA00022801"/>
    </source>
</evidence>
<gene>
    <name evidence="3" type="ORF">AN957_07755</name>
</gene>
<protein>
    <recommendedName>
        <fullName evidence="5">Alpha/beta hydrolase</fullName>
    </recommendedName>
</protein>
<keyword evidence="4" id="KW-1185">Reference proteome</keyword>
<evidence type="ECO:0000313" key="3">
    <source>
        <dbReference type="EMBL" id="KQL18474.1"/>
    </source>
</evidence>
<dbReference type="Gene3D" id="3.40.50.1820">
    <property type="entry name" value="alpha/beta hydrolase"/>
    <property type="match status" value="1"/>
</dbReference>
<keyword evidence="2" id="KW-0378">Hydrolase</keyword>
<dbReference type="PATRIC" id="fig|1637975.4.peg.1290"/>
<dbReference type="EMBL" id="LJIX01000006">
    <property type="protein sequence ID" value="KQL18474.1"/>
    <property type="molecule type" value="Genomic_DNA"/>
</dbReference>
<dbReference type="GO" id="GO:0016788">
    <property type="term" value="F:hydrolase activity, acting on ester bonds"/>
    <property type="evidence" value="ECO:0007669"/>
    <property type="project" value="TreeGrafter"/>
</dbReference>
<dbReference type="RefSeq" id="WP_075209107.1">
    <property type="nucleotide sequence ID" value="NZ_LJIX01000006.1"/>
</dbReference>
<dbReference type="InterPro" id="IPR029058">
    <property type="entry name" value="AB_hydrolase_fold"/>
</dbReference>
<comment type="similarity">
    <text evidence="1">Belongs to the esterase D family.</text>
</comment>
<dbReference type="PANTHER" id="PTHR40841:SF2">
    <property type="entry name" value="SIDEROPHORE-DEGRADING ESTERASE (EUROFUNG)"/>
    <property type="match status" value="1"/>
</dbReference>
<dbReference type="AlphaFoldDB" id="A0A0Q3VGT4"/>
<evidence type="ECO:0000256" key="1">
    <source>
        <dbReference type="ARBA" id="ARBA00005622"/>
    </source>
</evidence>
<dbReference type="Proteomes" id="UP000050996">
    <property type="component" value="Unassembled WGS sequence"/>
</dbReference>
<proteinExistence type="inferred from homology"/>